<dbReference type="NCBIfam" id="TIGR00482">
    <property type="entry name" value="nicotinate (nicotinamide) nucleotide adenylyltransferase"/>
    <property type="match status" value="1"/>
</dbReference>
<evidence type="ECO:0000256" key="6">
    <source>
        <dbReference type="ARBA" id="ARBA00022840"/>
    </source>
</evidence>
<dbReference type="EMBL" id="CAFBNC010000128">
    <property type="protein sequence ID" value="CAB4951396.1"/>
    <property type="molecule type" value="Genomic_DNA"/>
</dbReference>
<dbReference type="InterPro" id="IPR005248">
    <property type="entry name" value="NadD/NMNAT"/>
</dbReference>
<dbReference type="GO" id="GO:0009435">
    <property type="term" value="P:NAD+ biosynthetic process"/>
    <property type="evidence" value="ECO:0007669"/>
    <property type="project" value="UniProtKB-UniPathway"/>
</dbReference>
<evidence type="ECO:0000259" key="8">
    <source>
        <dbReference type="Pfam" id="PF01467"/>
    </source>
</evidence>
<evidence type="ECO:0000256" key="1">
    <source>
        <dbReference type="ARBA" id="ARBA00004790"/>
    </source>
</evidence>
<dbReference type="InterPro" id="IPR004821">
    <property type="entry name" value="Cyt_trans-like"/>
</dbReference>
<sequence>MSGLVTRIGLLGGTFDPPHIGHIRIAQEARSALGLDEVLLVVANQPWQKVGSRSITSAEHRLAMVCAATEGIEGVHASSIEIDRGGDSYTIDTLEELSARNDGAELFLIVGADAAAGLETWRRFVDLAQYADLVVVNRSGTSRDIDTSTWPDRWRDGTGVRHLEIEPLQVSSSALRRGVSTGLVPPGFMSDSVLAYVREHHLYDGDSHE</sequence>
<keyword evidence="5" id="KW-0547">Nucleotide-binding</keyword>
<keyword evidence="4" id="KW-0548">Nucleotidyltransferase</keyword>
<evidence type="ECO:0000313" key="10">
    <source>
        <dbReference type="EMBL" id="CAB4951396.1"/>
    </source>
</evidence>
<dbReference type="PANTHER" id="PTHR39321">
    <property type="entry name" value="NICOTINATE-NUCLEOTIDE ADENYLYLTRANSFERASE-RELATED"/>
    <property type="match status" value="1"/>
</dbReference>
<dbReference type="SUPFAM" id="SSF52374">
    <property type="entry name" value="Nucleotidylyl transferase"/>
    <property type="match status" value="1"/>
</dbReference>
<dbReference type="InterPro" id="IPR014729">
    <property type="entry name" value="Rossmann-like_a/b/a_fold"/>
</dbReference>
<dbReference type="NCBIfam" id="NF000840">
    <property type="entry name" value="PRK00071.1-3"/>
    <property type="match status" value="1"/>
</dbReference>
<dbReference type="NCBIfam" id="TIGR00125">
    <property type="entry name" value="cyt_tran_rel"/>
    <property type="match status" value="1"/>
</dbReference>
<proteinExistence type="inferred from homology"/>
<dbReference type="EMBL" id="CAEMXZ010000005">
    <property type="protein sequence ID" value="CAB4322476.1"/>
    <property type="molecule type" value="Genomic_DNA"/>
</dbReference>
<name>A0A6J5YD54_9ZZZZ</name>
<dbReference type="Gene3D" id="3.40.50.620">
    <property type="entry name" value="HUPs"/>
    <property type="match status" value="1"/>
</dbReference>
<evidence type="ECO:0000256" key="7">
    <source>
        <dbReference type="ARBA" id="ARBA00023027"/>
    </source>
</evidence>
<evidence type="ECO:0000256" key="3">
    <source>
        <dbReference type="ARBA" id="ARBA00022679"/>
    </source>
</evidence>
<gene>
    <name evidence="9" type="ORF">UFOPK1392_00210</name>
    <name evidence="10" type="ORF">UFOPK3733_01900</name>
</gene>
<evidence type="ECO:0000256" key="4">
    <source>
        <dbReference type="ARBA" id="ARBA00022695"/>
    </source>
</evidence>
<dbReference type="CDD" id="cd02165">
    <property type="entry name" value="NMNAT"/>
    <property type="match status" value="1"/>
</dbReference>
<dbReference type="AlphaFoldDB" id="A0A6J5YD54"/>
<evidence type="ECO:0000313" key="9">
    <source>
        <dbReference type="EMBL" id="CAB4322476.1"/>
    </source>
</evidence>
<dbReference type="GO" id="GO:0070566">
    <property type="term" value="F:adenylyltransferase activity"/>
    <property type="evidence" value="ECO:0007669"/>
    <property type="project" value="UniProtKB-ARBA"/>
</dbReference>
<keyword evidence="7" id="KW-0520">NAD</keyword>
<evidence type="ECO:0000256" key="2">
    <source>
        <dbReference type="ARBA" id="ARBA00022642"/>
    </source>
</evidence>
<dbReference type="GO" id="GO:0005524">
    <property type="term" value="F:ATP binding"/>
    <property type="evidence" value="ECO:0007669"/>
    <property type="project" value="UniProtKB-KW"/>
</dbReference>
<keyword evidence="3" id="KW-0808">Transferase</keyword>
<evidence type="ECO:0000256" key="5">
    <source>
        <dbReference type="ARBA" id="ARBA00022741"/>
    </source>
</evidence>
<accession>A0A6J5YD54</accession>
<keyword evidence="2" id="KW-0662">Pyridine nucleotide biosynthesis</keyword>
<comment type="pathway">
    <text evidence="1">Cofactor biosynthesis; NAD(+) biosynthesis.</text>
</comment>
<organism evidence="9">
    <name type="scientific">freshwater metagenome</name>
    <dbReference type="NCBI Taxonomy" id="449393"/>
    <lineage>
        <taxon>unclassified sequences</taxon>
        <taxon>metagenomes</taxon>
        <taxon>ecological metagenomes</taxon>
    </lineage>
</organism>
<reference evidence="9" key="1">
    <citation type="submission" date="2020-05" db="EMBL/GenBank/DDBJ databases">
        <authorList>
            <person name="Chiriac C."/>
            <person name="Salcher M."/>
            <person name="Ghai R."/>
            <person name="Kavagutti S V."/>
        </authorList>
    </citation>
    <scope>NUCLEOTIDE SEQUENCE</scope>
</reference>
<dbReference type="Pfam" id="PF01467">
    <property type="entry name" value="CTP_transf_like"/>
    <property type="match status" value="1"/>
</dbReference>
<dbReference type="UniPathway" id="UPA00253"/>
<dbReference type="PANTHER" id="PTHR39321:SF3">
    <property type="entry name" value="PHOSPHOPANTETHEINE ADENYLYLTRANSFERASE"/>
    <property type="match status" value="1"/>
</dbReference>
<keyword evidence="6" id="KW-0067">ATP-binding</keyword>
<protein>
    <submittedName>
        <fullName evidence="9">Unannotated protein</fullName>
    </submittedName>
</protein>
<feature type="domain" description="Cytidyltransferase-like" evidence="8">
    <location>
        <begin position="10"/>
        <end position="177"/>
    </location>
</feature>
<dbReference type="HAMAP" id="MF_00244">
    <property type="entry name" value="NaMN_adenylyltr"/>
    <property type="match status" value="1"/>
</dbReference>